<dbReference type="InterPro" id="IPR001471">
    <property type="entry name" value="AP2/ERF_dom"/>
</dbReference>
<dbReference type="GO" id="GO:0003700">
    <property type="term" value="F:DNA-binding transcription factor activity"/>
    <property type="evidence" value="ECO:0007669"/>
    <property type="project" value="InterPro"/>
</dbReference>
<dbReference type="PANTHER" id="PTHR31194:SF140">
    <property type="entry name" value="ETHYLENE-RESPONSIVE TRANSCRIPTION FACTOR CRF2"/>
    <property type="match status" value="1"/>
</dbReference>
<feature type="region of interest" description="Disordered" evidence="6">
    <location>
        <begin position="37"/>
        <end position="84"/>
    </location>
</feature>
<dbReference type="GO" id="GO:0005634">
    <property type="term" value="C:nucleus"/>
    <property type="evidence" value="ECO:0007669"/>
    <property type="project" value="UniProtKB-SubCell"/>
</dbReference>
<dbReference type="InterPro" id="IPR050913">
    <property type="entry name" value="AP2/ERF_ERF"/>
</dbReference>
<dbReference type="InterPro" id="IPR016177">
    <property type="entry name" value="DNA-bd_dom_sf"/>
</dbReference>
<gene>
    <name evidence="8" type="ORF">Cni_G25875</name>
</gene>
<evidence type="ECO:0000256" key="4">
    <source>
        <dbReference type="ARBA" id="ARBA00023163"/>
    </source>
</evidence>
<accession>A0AAQ3QPV1</accession>
<dbReference type="EMBL" id="CP136897">
    <property type="protein sequence ID" value="WOL17086.1"/>
    <property type="molecule type" value="Genomic_DNA"/>
</dbReference>
<dbReference type="GO" id="GO:0003677">
    <property type="term" value="F:DNA binding"/>
    <property type="evidence" value="ECO:0007669"/>
    <property type="project" value="UniProtKB-KW"/>
</dbReference>
<evidence type="ECO:0000313" key="8">
    <source>
        <dbReference type="EMBL" id="WOL17086.1"/>
    </source>
</evidence>
<comment type="subcellular location">
    <subcellularLocation>
        <location evidence="1">Nucleus</location>
    </subcellularLocation>
</comment>
<dbReference type="SUPFAM" id="SSF54171">
    <property type="entry name" value="DNA-binding domain"/>
    <property type="match status" value="1"/>
</dbReference>
<evidence type="ECO:0000256" key="3">
    <source>
        <dbReference type="ARBA" id="ARBA00023125"/>
    </source>
</evidence>
<dbReference type="Pfam" id="PF00847">
    <property type="entry name" value="AP2"/>
    <property type="match status" value="1"/>
</dbReference>
<name>A0AAQ3QPV1_9LILI</name>
<dbReference type="Proteomes" id="UP001327560">
    <property type="component" value="Chromosome 8"/>
</dbReference>
<dbReference type="SMART" id="SM00380">
    <property type="entry name" value="AP2"/>
    <property type="match status" value="1"/>
</dbReference>
<evidence type="ECO:0000256" key="6">
    <source>
        <dbReference type="SAM" id="MobiDB-lite"/>
    </source>
</evidence>
<dbReference type="PANTHER" id="PTHR31194">
    <property type="entry name" value="SHN SHINE , DNA BINDING / TRANSCRIPTION FACTOR"/>
    <property type="match status" value="1"/>
</dbReference>
<organism evidence="8 9">
    <name type="scientific">Canna indica</name>
    <name type="common">Indian-shot</name>
    <dbReference type="NCBI Taxonomy" id="4628"/>
    <lineage>
        <taxon>Eukaryota</taxon>
        <taxon>Viridiplantae</taxon>
        <taxon>Streptophyta</taxon>
        <taxon>Embryophyta</taxon>
        <taxon>Tracheophyta</taxon>
        <taxon>Spermatophyta</taxon>
        <taxon>Magnoliopsida</taxon>
        <taxon>Liliopsida</taxon>
        <taxon>Zingiberales</taxon>
        <taxon>Cannaceae</taxon>
        <taxon>Canna</taxon>
    </lineage>
</organism>
<keyword evidence="9" id="KW-1185">Reference proteome</keyword>
<reference evidence="8 9" key="1">
    <citation type="submission" date="2023-10" db="EMBL/GenBank/DDBJ databases">
        <title>Chromosome-scale genome assembly provides insights into flower coloration mechanisms of Canna indica.</title>
        <authorList>
            <person name="Li C."/>
        </authorList>
    </citation>
    <scope>NUCLEOTIDE SEQUENCE [LARGE SCALE GENOMIC DNA]</scope>
    <source>
        <tissue evidence="8">Flower</tissue>
    </source>
</reference>
<protein>
    <recommendedName>
        <fullName evidence="7">AP2/ERF domain-containing protein</fullName>
    </recommendedName>
</protein>
<evidence type="ECO:0000313" key="9">
    <source>
        <dbReference type="Proteomes" id="UP001327560"/>
    </source>
</evidence>
<feature type="domain" description="AP2/ERF" evidence="7">
    <location>
        <begin position="83"/>
        <end position="140"/>
    </location>
</feature>
<dbReference type="CDD" id="cd00018">
    <property type="entry name" value="AP2"/>
    <property type="match status" value="1"/>
</dbReference>
<proteinExistence type="predicted"/>
<dbReference type="AlphaFoldDB" id="A0AAQ3QPV1"/>
<keyword evidence="5" id="KW-0539">Nucleus</keyword>
<feature type="compositionally biased region" description="Low complexity" evidence="6">
    <location>
        <begin position="45"/>
        <end position="54"/>
    </location>
</feature>
<dbReference type="PROSITE" id="PS51032">
    <property type="entry name" value="AP2_ERF"/>
    <property type="match status" value="1"/>
</dbReference>
<evidence type="ECO:0000256" key="2">
    <source>
        <dbReference type="ARBA" id="ARBA00023015"/>
    </source>
</evidence>
<dbReference type="Gene3D" id="3.30.730.10">
    <property type="entry name" value="AP2/ERF domain"/>
    <property type="match status" value="1"/>
</dbReference>
<dbReference type="FunFam" id="3.30.730.10:FF:000001">
    <property type="entry name" value="Ethylene-responsive transcription factor 2"/>
    <property type="match status" value="1"/>
</dbReference>
<dbReference type="PRINTS" id="PR00367">
    <property type="entry name" value="ETHRSPELEMNT"/>
</dbReference>
<keyword evidence="4" id="KW-0804">Transcription</keyword>
<evidence type="ECO:0000256" key="1">
    <source>
        <dbReference type="ARBA" id="ARBA00004123"/>
    </source>
</evidence>
<dbReference type="InterPro" id="IPR036955">
    <property type="entry name" value="AP2/ERF_dom_sf"/>
</dbReference>
<sequence>MAKARTLRVFWNDPDATDCSGDDEEHLGRCRVGQLVREIAPQPAPAASRPASRSKSWKPKKKAPAPAPGAGSGKVAPSAGSTKFRGVRRRPWGKYAAEIRDPSRGVRVWLGTFDTAEEAALVYDSAALQLRGPGATTNFSSSVSTASIAAASVAASKSTAEENNNPASVSAGYESGSESHTLSSPTSVLRVFSSCATVEVTEGEKGGGNYTCGTWIPDNNAEELLSFGGVPLYNDIWDLGMSEPRFVTGELDDVAVGTSSASGSATTWQGEDYFGEIGDLFPLDPLPAIF</sequence>
<evidence type="ECO:0000259" key="7">
    <source>
        <dbReference type="PROSITE" id="PS51032"/>
    </source>
</evidence>
<feature type="region of interest" description="Disordered" evidence="6">
    <location>
        <begin position="1"/>
        <end position="25"/>
    </location>
</feature>
<keyword evidence="2" id="KW-0805">Transcription regulation</keyword>
<feature type="region of interest" description="Disordered" evidence="6">
    <location>
        <begin position="156"/>
        <end position="183"/>
    </location>
</feature>
<evidence type="ECO:0000256" key="5">
    <source>
        <dbReference type="ARBA" id="ARBA00023242"/>
    </source>
</evidence>
<keyword evidence="3" id="KW-0238">DNA-binding</keyword>